<reference evidence="1 2" key="1">
    <citation type="journal article" date="2018" name="ACS Chem. Biol.">
        <title>Ketoreductase domain dysfunction expands chemodiversity: malyngamide biosynthesis in the cyanobacterium Okeania hirsuta.</title>
        <authorList>
            <person name="Moss N.A."/>
            <person name="Leao T."/>
            <person name="Rankin M."/>
            <person name="McCullough T.M."/>
            <person name="Qu P."/>
            <person name="Korobeynikov A."/>
            <person name="Smith J.L."/>
            <person name="Gerwick L."/>
            <person name="Gerwick W.H."/>
        </authorList>
    </citation>
    <scope>NUCLEOTIDE SEQUENCE [LARGE SCALE GENOMIC DNA]</scope>
    <source>
        <strain evidence="1 2">PAB10Feb10-1</strain>
    </source>
</reference>
<keyword evidence="2" id="KW-1185">Reference proteome</keyword>
<comment type="caution">
    <text evidence="1">The sequence shown here is derived from an EMBL/GenBank/DDBJ whole genome shotgun (WGS) entry which is preliminary data.</text>
</comment>
<dbReference type="AlphaFoldDB" id="A0A3N6QV34"/>
<evidence type="ECO:0000313" key="2">
    <source>
        <dbReference type="Proteomes" id="UP000269154"/>
    </source>
</evidence>
<organism evidence="1 2">
    <name type="scientific">Okeania hirsuta</name>
    <dbReference type="NCBI Taxonomy" id="1458930"/>
    <lineage>
        <taxon>Bacteria</taxon>
        <taxon>Bacillati</taxon>
        <taxon>Cyanobacteriota</taxon>
        <taxon>Cyanophyceae</taxon>
        <taxon>Oscillatoriophycideae</taxon>
        <taxon>Oscillatoriales</taxon>
        <taxon>Microcoleaceae</taxon>
        <taxon>Okeania</taxon>
    </lineage>
</organism>
<name>A0A3N6QV34_9CYAN</name>
<evidence type="ECO:0000313" key="1">
    <source>
        <dbReference type="EMBL" id="RQH19405.1"/>
    </source>
</evidence>
<protein>
    <submittedName>
        <fullName evidence="1">Uncharacterized protein</fullName>
    </submittedName>
</protein>
<dbReference type="RefSeq" id="WP_124144524.1">
    <property type="nucleotide sequence ID" value="NZ_CAWOKI010000025.1"/>
</dbReference>
<dbReference type="Proteomes" id="UP000269154">
    <property type="component" value="Unassembled WGS sequence"/>
</dbReference>
<proteinExistence type="predicted"/>
<gene>
    <name evidence="1" type="ORF">D5R40_32505</name>
</gene>
<dbReference type="EMBL" id="RCBY01000445">
    <property type="protein sequence ID" value="RQH19405.1"/>
    <property type="molecule type" value="Genomic_DNA"/>
</dbReference>
<sequence length="259" mass="30492">MLEIAEIIHKNKIKAAVASQWYYSDFPKFIKREIQKFIKEKKQKLSLTSSNYSSIPNLYKVEIYFSKENGLAYTTDPPLLELPHALQLLSSIGIIDFNNYLSLPEVSGTNTFVNAIYQVKNIQDKIYVRSNIDMQPNPAIKKEYPLWDIQERRLKIYFDQDNTQPNIEVDFWMKFDYSGDFALRPGKLIIRDDDNFNNQEQLILNIVDDQLLNMNLKIYAAFQQNFADFQNDQNILSLERYLPIGKQIMLIQNLWKSLQ</sequence>
<accession>A0A3N6QV34</accession>
<dbReference type="OrthoDB" id="9963294at2"/>